<dbReference type="SMART" id="SM00751">
    <property type="entry name" value="BSD"/>
    <property type="match status" value="1"/>
</dbReference>
<keyword evidence="2" id="KW-1133">Transmembrane helix</keyword>
<dbReference type="Pfam" id="PF03909">
    <property type="entry name" value="BSD"/>
    <property type="match status" value="1"/>
</dbReference>
<dbReference type="Proteomes" id="UP000013827">
    <property type="component" value="Unassembled WGS sequence"/>
</dbReference>
<dbReference type="HOGENOM" id="CLU_938211_0_0_1"/>
<dbReference type="InterPro" id="IPR051494">
    <property type="entry name" value="BSD_domain-containing"/>
</dbReference>
<reference evidence="6" key="1">
    <citation type="journal article" date="2013" name="Nature">
        <title>Pan genome of the phytoplankton Emiliania underpins its global distribution.</title>
        <authorList>
            <person name="Read B.A."/>
            <person name="Kegel J."/>
            <person name="Klute M.J."/>
            <person name="Kuo A."/>
            <person name="Lefebvre S.C."/>
            <person name="Maumus F."/>
            <person name="Mayer C."/>
            <person name="Miller J."/>
            <person name="Monier A."/>
            <person name="Salamov A."/>
            <person name="Young J."/>
            <person name="Aguilar M."/>
            <person name="Claverie J.M."/>
            <person name="Frickenhaus S."/>
            <person name="Gonzalez K."/>
            <person name="Herman E.K."/>
            <person name="Lin Y.C."/>
            <person name="Napier J."/>
            <person name="Ogata H."/>
            <person name="Sarno A.F."/>
            <person name="Shmutz J."/>
            <person name="Schroeder D."/>
            <person name="de Vargas C."/>
            <person name="Verret F."/>
            <person name="von Dassow P."/>
            <person name="Valentin K."/>
            <person name="Van de Peer Y."/>
            <person name="Wheeler G."/>
            <person name="Dacks J.B."/>
            <person name="Delwiche C.F."/>
            <person name="Dyhrman S.T."/>
            <person name="Glockner G."/>
            <person name="John U."/>
            <person name="Richards T."/>
            <person name="Worden A.Z."/>
            <person name="Zhang X."/>
            <person name="Grigoriev I.V."/>
            <person name="Allen A.E."/>
            <person name="Bidle K."/>
            <person name="Borodovsky M."/>
            <person name="Bowler C."/>
            <person name="Brownlee C."/>
            <person name="Cock J.M."/>
            <person name="Elias M."/>
            <person name="Gladyshev V.N."/>
            <person name="Groth M."/>
            <person name="Guda C."/>
            <person name="Hadaegh A."/>
            <person name="Iglesias-Rodriguez M.D."/>
            <person name="Jenkins J."/>
            <person name="Jones B.M."/>
            <person name="Lawson T."/>
            <person name="Leese F."/>
            <person name="Lindquist E."/>
            <person name="Lobanov A."/>
            <person name="Lomsadze A."/>
            <person name="Malik S.B."/>
            <person name="Marsh M.E."/>
            <person name="Mackinder L."/>
            <person name="Mock T."/>
            <person name="Mueller-Roeber B."/>
            <person name="Pagarete A."/>
            <person name="Parker M."/>
            <person name="Probert I."/>
            <person name="Quesneville H."/>
            <person name="Raines C."/>
            <person name="Rensing S.A."/>
            <person name="Riano-Pachon D.M."/>
            <person name="Richier S."/>
            <person name="Rokitta S."/>
            <person name="Shiraiwa Y."/>
            <person name="Soanes D.M."/>
            <person name="van der Giezen M."/>
            <person name="Wahlund T.M."/>
            <person name="Williams B."/>
            <person name="Wilson W."/>
            <person name="Wolfe G."/>
            <person name="Wurch L.L."/>
        </authorList>
    </citation>
    <scope>NUCLEOTIDE SEQUENCE</scope>
</reference>
<feature type="transmembrane region" description="Helical" evidence="2">
    <location>
        <begin position="37"/>
        <end position="62"/>
    </location>
</feature>
<dbReference type="PANTHER" id="PTHR16019">
    <property type="entry name" value="SYNAPSE-ASSOCIATED PROTEIN"/>
    <property type="match status" value="1"/>
</dbReference>
<keyword evidence="3" id="KW-0732">Signal</keyword>
<dbReference type="InterPro" id="IPR005607">
    <property type="entry name" value="BSD_dom"/>
</dbReference>
<dbReference type="STRING" id="2903.R1E0Y9"/>
<keyword evidence="2" id="KW-0812">Transmembrane</keyword>
<dbReference type="RefSeq" id="XP_005793727.1">
    <property type="nucleotide sequence ID" value="XM_005793670.1"/>
</dbReference>
<organism evidence="5 6">
    <name type="scientific">Emiliania huxleyi (strain CCMP1516)</name>
    <dbReference type="NCBI Taxonomy" id="280463"/>
    <lineage>
        <taxon>Eukaryota</taxon>
        <taxon>Haptista</taxon>
        <taxon>Haptophyta</taxon>
        <taxon>Prymnesiophyceae</taxon>
        <taxon>Isochrysidales</taxon>
        <taxon>Noelaerhabdaceae</taxon>
        <taxon>Emiliania</taxon>
    </lineage>
</organism>
<dbReference type="KEGG" id="ehx:EMIHUDRAFT_448740"/>
<evidence type="ECO:0000259" key="4">
    <source>
        <dbReference type="PROSITE" id="PS50858"/>
    </source>
</evidence>
<dbReference type="GO" id="GO:0005737">
    <property type="term" value="C:cytoplasm"/>
    <property type="evidence" value="ECO:0007669"/>
    <property type="project" value="TreeGrafter"/>
</dbReference>
<evidence type="ECO:0000256" key="3">
    <source>
        <dbReference type="SAM" id="SignalP"/>
    </source>
</evidence>
<keyword evidence="2" id="KW-0472">Membrane</keyword>
<dbReference type="PANTHER" id="PTHR16019:SF5">
    <property type="entry name" value="BSD DOMAIN-CONTAINING PROTEIN 1"/>
    <property type="match status" value="1"/>
</dbReference>
<dbReference type="AlphaFoldDB" id="A0A0D3KZW3"/>
<feature type="chain" id="PRO_5044218874" description="BSD domain-containing protein" evidence="3">
    <location>
        <begin position="22"/>
        <end position="297"/>
    </location>
</feature>
<proteinExistence type="predicted"/>
<sequence length="297" mass="32612">MLLFSALYLTIMVIFIKPAEGYTLFGYTFPAWFDPRIAIGVYPILSLMILTGPLFGLLMGLWGELSEGFKEFTSQLREDTEVVREAAKQEVEKVRGAAEAADLAKARQALASKASGLGQHLEPARLLELGAVVFKDLEGAITQADVARERAIATNHANWTRPVADAAGFAAFCDGFELLAHTERIEALLREQPPLRATHQALVPAVLSYRVFWERYFYEVELLQRQDDFSLASSASLIDPPSEDAWEEASTVSCGAEECAEPPPLHSACSLTLQPPPGEEEEDCAADRRQRGGLRAA</sequence>
<dbReference type="InterPro" id="IPR035925">
    <property type="entry name" value="BSD_dom_sf"/>
</dbReference>
<feature type="domain" description="BSD" evidence="4">
    <location>
        <begin position="172"/>
        <end position="224"/>
    </location>
</feature>
<reference evidence="5" key="2">
    <citation type="submission" date="2024-10" db="UniProtKB">
        <authorList>
            <consortium name="EnsemblProtists"/>
        </authorList>
    </citation>
    <scope>IDENTIFICATION</scope>
</reference>
<evidence type="ECO:0000256" key="2">
    <source>
        <dbReference type="SAM" id="Phobius"/>
    </source>
</evidence>
<feature type="region of interest" description="Disordered" evidence="1">
    <location>
        <begin position="257"/>
        <end position="297"/>
    </location>
</feature>
<name>A0A0D3KZW3_EMIH1</name>
<feature type="signal peptide" evidence="3">
    <location>
        <begin position="1"/>
        <end position="21"/>
    </location>
</feature>
<keyword evidence="6" id="KW-1185">Reference proteome</keyword>
<dbReference type="SUPFAM" id="SSF140383">
    <property type="entry name" value="BSD domain-like"/>
    <property type="match status" value="1"/>
</dbReference>
<dbReference type="PaxDb" id="2903-EOD41298"/>
<protein>
    <recommendedName>
        <fullName evidence="4">BSD domain-containing protein</fullName>
    </recommendedName>
</protein>
<evidence type="ECO:0000256" key="1">
    <source>
        <dbReference type="SAM" id="MobiDB-lite"/>
    </source>
</evidence>
<dbReference type="GeneID" id="17286568"/>
<evidence type="ECO:0000313" key="5">
    <source>
        <dbReference type="EnsemblProtists" id="EOD41298"/>
    </source>
</evidence>
<accession>A0A0D3KZW3</accession>
<evidence type="ECO:0000313" key="6">
    <source>
        <dbReference type="Proteomes" id="UP000013827"/>
    </source>
</evidence>
<dbReference type="Gene3D" id="1.10.3970.10">
    <property type="entry name" value="BSD domain"/>
    <property type="match status" value="1"/>
</dbReference>
<dbReference type="EnsemblProtists" id="EOD41298">
    <property type="protein sequence ID" value="EOD41298"/>
    <property type="gene ID" value="EMIHUDRAFT_448740"/>
</dbReference>
<dbReference type="PROSITE" id="PS50858">
    <property type="entry name" value="BSD"/>
    <property type="match status" value="1"/>
</dbReference>